<dbReference type="OrthoDB" id="202415at2759"/>
<evidence type="ECO:0000313" key="4">
    <source>
        <dbReference type="Proteomes" id="UP000800097"/>
    </source>
</evidence>
<protein>
    <recommendedName>
        <fullName evidence="2">Glycosyl transferase CAP10 domain-containing protein</fullName>
    </recommendedName>
</protein>
<dbReference type="PROSITE" id="PS51257">
    <property type="entry name" value="PROKAR_LIPOPROTEIN"/>
    <property type="match status" value="1"/>
</dbReference>
<feature type="domain" description="Glycosyl transferase CAP10" evidence="2">
    <location>
        <begin position="197"/>
        <end position="429"/>
    </location>
</feature>
<evidence type="ECO:0000259" key="2">
    <source>
        <dbReference type="SMART" id="SM00672"/>
    </source>
</evidence>
<keyword evidence="1" id="KW-0812">Transmembrane</keyword>
<dbReference type="PANTHER" id="PTHR12203:SF107">
    <property type="entry name" value="GLYCOSYL TRANSFERASE CAP10 DOMAIN-CONTAINING PROTEIN"/>
    <property type="match status" value="1"/>
</dbReference>
<sequence length="457" mass="52025">MLLRPSGVLNFLAVTACAMFIALICVMLYGTRSENPSLPSLVKEVLPAGRCLCESSTIFVCDTCLDCAAAATNQGYAHGGNISTSAVKAEDKEEEWVFTYPRDANDYGLEEEQCQAAFPGLYEDIERAKRYRRGLGKVSQEELSSFDLTKGMVRAMVYNGELYIIETFLVDNVNREKAIAALSSLHRALVSFPSRSLIPNIEFVFSVEDLPAQPTKPVWGLARRAHDHAIWLMPDFGFWSWDMPSIGAFSEVAAEAVEREEVEPWDEKREKLVWRGKLSYAPKLRHALLDAAKGMSWSDVGQVKWDGPEFEEQFLGPVDQCSYMFIAHAEGRSYSGALKYRQLCRSVILSHELQWIQHHHYLLAHSGPRQNYVLVSRDFSDLDEKMQDLLAHPEKAKRIADNSVSVFRERYLTPAAEACYWRVLMKRWKEVLGWEPELFEEGKAGRRKRGVRFETFV</sequence>
<keyword evidence="4" id="KW-1185">Reference proteome</keyword>
<dbReference type="InterPro" id="IPR006598">
    <property type="entry name" value="CAP10"/>
</dbReference>
<feature type="transmembrane region" description="Helical" evidence="1">
    <location>
        <begin position="7"/>
        <end position="30"/>
    </location>
</feature>
<evidence type="ECO:0000313" key="3">
    <source>
        <dbReference type="EMBL" id="KAF2273730.1"/>
    </source>
</evidence>
<dbReference type="RefSeq" id="XP_033651269.1">
    <property type="nucleotide sequence ID" value="XM_033795895.1"/>
</dbReference>
<keyword evidence="1" id="KW-0472">Membrane</keyword>
<dbReference type="AlphaFoldDB" id="A0A6A6JAU4"/>
<dbReference type="SMART" id="SM00672">
    <property type="entry name" value="CAP10"/>
    <property type="match status" value="1"/>
</dbReference>
<accession>A0A6A6JAU4</accession>
<dbReference type="EMBL" id="ML986508">
    <property type="protein sequence ID" value="KAF2273730.1"/>
    <property type="molecule type" value="Genomic_DNA"/>
</dbReference>
<organism evidence="3 4">
    <name type="scientific">Westerdykella ornata</name>
    <dbReference type="NCBI Taxonomy" id="318751"/>
    <lineage>
        <taxon>Eukaryota</taxon>
        <taxon>Fungi</taxon>
        <taxon>Dikarya</taxon>
        <taxon>Ascomycota</taxon>
        <taxon>Pezizomycotina</taxon>
        <taxon>Dothideomycetes</taxon>
        <taxon>Pleosporomycetidae</taxon>
        <taxon>Pleosporales</taxon>
        <taxon>Sporormiaceae</taxon>
        <taxon>Westerdykella</taxon>
    </lineage>
</organism>
<name>A0A6A6JAU4_WESOR</name>
<dbReference type="GeneID" id="54549070"/>
<dbReference type="Proteomes" id="UP000800097">
    <property type="component" value="Unassembled WGS sequence"/>
</dbReference>
<dbReference type="InterPro" id="IPR051091">
    <property type="entry name" value="O-Glucosyltr/Glycosyltrsf_90"/>
</dbReference>
<reference evidence="3" key="1">
    <citation type="journal article" date="2020" name="Stud. Mycol.">
        <title>101 Dothideomycetes genomes: a test case for predicting lifestyles and emergence of pathogens.</title>
        <authorList>
            <person name="Haridas S."/>
            <person name="Albert R."/>
            <person name="Binder M."/>
            <person name="Bloem J."/>
            <person name="Labutti K."/>
            <person name="Salamov A."/>
            <person name="Andreopoulos B."/>
            <person name="Baker S."/>
            <person name="Barry K."/>
            <person name="Bills G."/>
            <person name="Bluhm B."/>
            <person name="Cannon C."/>
            <person name="Castanera R."/>
            <person name="Culley D."/>
            <person name="Daum C."/>
            <person name="Ezra D."/>
            <person name="Gonzalez J."/>
            <person name="Henrissat B."/>
            <person name="Kuo A."/>
            <person name="Liang C."/>
            <person name="Lipzen A."/>
            <person name="Lutzoni F."/>
            <person name="Magnuson J."/>
            <person name="Mondo S."/>
            <person name="Nolan M."/>
            <person name="Ohm R."/>
            <person name="Pangilinan J."/>
            <person name="Park H.-J."/>
            <person name="Ramirez L."/>
            <person name="Alfaro M."/>
            <person name="Sun H."/>
            <person name="Tritt A."/>
            <person name="Yoshinaga Y."/>
            <person name="Zwiers L.-H."/>
            <person name="Turgeon B."/>
            <person name="Goodwin S."/>
            <person name="Spatafora J."/>
            <person name="Crous P."/>
            <person name="Grigoriev I."/>
        </authorList>
    </citation>
    <scope>NUCLEOTIDE SEQUENCE</scope>
    <source>
        <strain evidence="3">CBS 379.55</strain>
    </source>
</reference>
<evidence type="ECO:0000256" key="1">
    <source>
        <dbReference type="SAM" id="Phobius"/>
    </source>
</evidence>
<proteinExistence type="predicted"/>
<dbReference type="PANTHER" id="PTHR12203">
    <property type="entry name" value="KDEL LYS-ASP-GLU-LEU CONTAINING - RELATED"/>
    <property type="match status" value="1"/>
</dbReference>
<gene>
    <name evidence="3" type="ORF">EI97DRAFT_383180</name>
</gene>
<dbReference type="Pfam" id="PF05686">
    <property type="entry name" value="Glyco_transf_90"/>
    <property type="match status" value="1"/>
</dbReference>
<keyword evidence="1" id="KW-1133">Transmembrane helix</keyword>